<dbReference type="OrthoDB" id="3404679at2"/>
<accession>D4YPK3</accession>
<dbReference type="RefSeq" id="WP_005885230.1">
    <property type="nucleotide sequence ID" value="NZ_ADNU01000049.1"/>
</dbReference>
<dbReference type="GO" id="GO:0016747">
    <property type="term" value="F:acyltransferase activity, transferring groups other than amino-acyl groups"/>
    <property type="evidence" value="ECO:0007669"/>
    <property type="project" value="InterPro"/>
</dbReference>
<dbReference type="GO" id="GO:0009103">
    <property type="term" value="P:lipopolysaccharide biosynthetic process"/>
    <property type="evidence" value="ECO:0007669"/>
    <property type="project" value="TreeGrafter"/>
</dbReference>
<dbReference type="Proteomes" id="UP000005714">
    <property type="component" value="Unassembled WGS sequence"/>
</dbReference>
<feature type="transmembrane region" description="Helical" evidence="1">
    <location>
        <begin position="145"/>
        <end position="161"/>
    </location>
</feature>
<dbReference type="GO" id="GO:0016020">
    <property type="term" value="C:membrane"/>
    <property type="evidence" value="ECO:0007669"/>
    <property type="project" value="TreeGrafter"/>
</dbReference>
<sequence length="685" mass="74979">MRKFRPEIQLLRAIAVLAVVVYHIQPSWLPGGFVGVDVFFVISGYLITAHMLKEVESTGRLSLSQFWANRARRILPAATLAIVVTTIASLLFLPVTQLDTVTKQAVASAVYVQNFALAAQSVDYLGQGEAATPFQHFWSLSVEEQFYVFWPLLVVLALWATRRLQNRGRHSADVFRRRFRLIAFVCLVSFVWSVVSVGAGDPAAYFITPTRVWELGIGGLLACVLGDPQKFNSARKAMAIVGVAAIGVACVTYTGEVPAFPGASALLPTVATVAAGWTTGLGSMGPIVNWKPVQLVGLWSYSLYLWHFPVVVFFRERNGRPAEGVTEFIALFAVSLALAMLSFYYVEQPLRVLPFLKKSNRRALIAAGVAVAVTAAVGVTPVAKQQAVLALEKRATERLVNDPDLPTGRASLHGESYNTFIEGYENVFLPALPEAKDAQPRYPCDGVPAGRDEAETKECIVANPDGKKTVAVVGDSHASQWVPALEKIVEGTDWKLVVYIHNSCPLSLEPRGLEKRKELRCTEPNKETIERLIESKPDRVITTNLKVNDYAKVGSEEHAGTSGFVKAWKPLVKAGLRVTVLHGTPAFGTKTFIPDCIAKHEKKGDLEKCGRKRSEVGEDSGTNAAMKAAVEELDNVDFINLTDSFCTKKECPAVIGNVIVYRDAHHISTTYIETIVDDLEEALKL</sequence>
<feature type="domain" description="Acyltransferase 3" evidence="2">
    <location>
        <begin position="7"/>
        <end position="341"/>
    </location>
</feature>
<dbReference type="STRING" id="585530.HMPREF0183_1863"/>
<dbReference type="eggNOG" id="COG1835">
    <property type="taxonomic scope" value="Bacteria"/>
</dbReference>
<comment type="caution">
    <text evidence="4">The sequence shown here is derived from an EMBL/GenBank/DDBJ whole genome shotgun (WGS) entry which is preliminary data.</text>
</comment>
<dbReference type="AlphaFoldDB" id="D4YPK3"/>
<feature type="domain" description="SGNH" evidence="3">
    <location>
        <begin position="455"/>
        <end position="677"/>
    </location>
</feature>
<dbReference type="InterPro" id="IPR002656">
    <property type="entry name" value="Acyl_transf_3_dom"/>
</dbReference>
<dbReference type="PANTHER" id="PTHR23028:SF53">
    <property type="entry name" value="ACYL_TRANSF_3 DOMAIN-CONTAINING PROTEIN"/>
    <property type="match status" value="1"/>
</dbReference>
<dbReference type="InterPro" id="IPR050879">
    <property type="entry name" value="Acyltransferase_3"/>
</dbReference>
<feature type="transmembrane region" description="Helical" evidence="1">
    <location>
        <begin position="31"/>
        <end position="52"/>
    </location>
</feature>
<organism evidence="4 5">
    <name type="scientific">Brevibacterium mcbrellneri ATCC 49030</name>
    <dbReference type="NCBI Taxonomy" id="585530"/>
    <lineage>
        <taxon>Bacteria</taxon>
        <taxon>Bacillati</taxon>
        <taxon>Actinomycetota</taxon>
        <taxon>Actinomycetes</taxon>
        <taxon>Micrococcales</taxon>
        <taxon>Brevibacteriaceae</taxon>
        <taxon>Brevibacterium</taxon>
    </lineage>
</organism>
<feature type="transmembrane region" description="Helical" evidence="1">
    <location>
        <begin position="326"/>
        <end position="345"/>
    </location>
</feature>
<keyword evidence="4" id="KW-0808">Transferase</keyword>
<feature type="transmembrane region" description="Helical" evidence="1">
    <location>
        <begin position="73"/>
        <end position="93"/>
    </location>
</feature>
<feature type="transmembrane region" description="Helical" evidence="1">
    <location>
        <begin position="9"/>
        <end position="25"/>
    </location>
</feature>
<keyword evidence="5" id="KW-1185">Reference proteome</keyword>
<keyword evidence="4" id="KW-0012">Acyltransferase</keyword>
<feature type="transmembrane region" description="Helical" evidence="1">
    <location>
        <begin position="181"/>
        <end position="199"/>
    </location>
</feature>
<dbReference type="PANTHER" id="PTHR23028">
    <property type="entry name" value="ACETYLTRANSFERASE"/>
    <property type="match status" value="1"/>
</dbReference>
<feature type="transmembrane region" description="Helical" evidence="1">
    <location>
        <begin position="237"/>
        <end position="255"/>
    </location>
</feature>
<feature type="transmembrane region" description="Helical" evidence="1">
    <location>
        <begin position="293"/>
        <end position="314"/>
    </location>
</feature>
<reference evidence="4 5" key="1">
    <citation type="submission" date="2010-04" db="EMBL/GenBank/DDBJ databases">
        <authorList>
            <person name="Qin X."/>
            <person name="Bachman B."/>
            <person name="Battles P."/>
            <person name="Bell A."/>
            <person name="Bess C."/>
            <person name="Bickham C."/>
            <person name="Chaboub L."/>
            <person name="Chen D."/>
            <person name="Coyle M."/>
            <person name="Deiros D.R."/>
            <person name="Dinh H."/>
            <person name="Forbes L."/>
            <person name="Fowler G."/>
            <person name="Francisco L."/>
            <person name="Fu Q."/>
            <person name="Gubbala S."/>
            <person name="Hale W."/>
            <person name="Han Y."/>
            <person name="Hemphill L."/>
            <person name="Highlander S.K."/>
            <person name="Hirani K."/>
            <person name="Hogues M."/>
            <person name="Jackson L."/>
            <person name="Jakkamsetti A."/>
            <person name="Javaid M."/>
            <person name="Jiang H."/>
            <person name="Korchina V."/>
            <person name="Kovar C."/>
            <person name="Lara F."/>
            <person name="Lee S."/>
            <person name="Mata R."/>
            <person name="Mathew T."/>
            <person name="Moen C."/>
            <person name="Morales K."/>
            <person name="Munidasa M."/>
            <person name="Nazareth L."/>
            <person name="Ngo R."/>
            <person name="Nguyen L."/>
            <person name="Okwuonu G."/>
            <person name="Ongeri F."/>
            <person name="Patil S."/>
            <person name="Petrosino J."/>
            <person name="Pham C."/>
            <person name="Pham P."/>
            <person name="Pu L.-L."/>
            <person name="Puazo M."/>
            <person name="Raj R."/>
            <person name="Reid J."/>
            <person name="Rouhana J."/>
            <person name="Saada N."/>
            <person name="Shang Y."/>
            <person name="Simmons D."/>
            <person name="Thornton R."/>
            <person name="Warren J."/>
            <person name="Weissenberger G."/>
            <person name="Zhang J."/>
            <person name="Zhang L."/>
            <person name="Zhou C."/>
            <person name="Zhu D."/>
            <person name="Muzny D."/>
            <person name="Worley K."/>
            <person name="Gibbs R."/>
        </authorList>
    </citation>
    <scope>NUCLEOTIDE SEQUENCE [LARGE SCALE GENOMIC DNA]</scope>
    <source>
        <strain evidence="4 5">ATCC 49030</strain>
    </source>
</reference>
<evidence type="ECO:0000313" key="4">
    <source>
        <dbReference type="EMBL" id="EFG46864.1"/>
    </source>
</evidence>
<keyword evidence="1" id="KW-1133">Transmembrane helix</keyword>
<feature type="transmembrane region" description="Helical" evidence="1">
    <location>
        <begin position="365"/>
        <end position="383"/>
    </location>
</feature>
<feature type="transmembrane region" description="Helical" evidence="1">
    <location>
        <begin position="205"/>
        <end position="225"/>
    </location>
</feature>
<protein>
    <submittedName>
        <fullName evidence="4">Acyltransferase</fullName>
    </submittedName>
</protein>
<dbReference type="EMBL" id="ADNU01000049">
    <property type="protein sequence ID" value="EFG46864.1"/>
    <property type="molecule type" value="Genomic_DNA"/>
</dbReference>
<dbReference type="Pfam" id="PF19040">
    <property type="entry name" value="SGNH"/>
    <property type="match status" value="1"/>
</dbReference>
<keyword evidence="1" id="KW-0472">Membrane</keyword>
<proteinExistence type="predicted"/>
<gene>
    <name evidence="4" type="ORF">HMPREF0183_1863</name>
</gene>
<dbReference type="InterPro" id="IPR043968">
    <property type="entry name" value="SGNH"/>
</dbReference>
<evidence type="ECO:0000256" key="1">
    <source>
        <dbReference type="SAM" id="Phobius"/>
    </source>
</evidence>
<dbReference type="Pfam" id="PF01757">
    <property type="entry name" value="Acyl_transf_3"/>
    <property type="match status" value="1"/>
</dbReference>
<evidence type="ECO:0000259" key="2">
    <source>
        <dbReference type="Pfam" id="PF01757"/>
    </source>
</evidence>
<evidence type="ECO:0000259" key="3">
    <source>
        <dbReference type="Pfam" id="PF19040"/>
    </source>
</evidence>
<name>D4YPK3_9MICO</name>
<keyword evidence="1" id="KW-0812">Transmembrane</keyword>
<evidence type="ECO:0000313" key="5">
    <source>
        <dbReference type="Proteomes" id="UP000005714"/>
    </source>
</evidence>